<keyword evidence="1" id="KW-0813">Transport</keyword>
<dbReference type="GO" id="GO:0005524">
    <property type="term" value="F:ATP binding"/>
    <property type="evidence" value="ECO:0007669"/>
    <property type="project" value="UniProtKB-KW"/>
</dbReference>
<dbReference type="PROSITE" id="PS50893">
    <property type="entry name" value="ABC_TRANSPORTER_2"/>
    <property type="match status" value="1"/>
</dbReference>
<sequence>MISVKNLSLTIQDGRNNKELFQNLNLCLNAGQKIAIMGKSGSGKTTLLKALSGLIKTDKGTILFEGNDLRNMTANELSLHRLKNIGFIFQDNPMIASKNILDNIALPLKYLRLEKKMIENKVHHLAEKLAIQDLLLEKPTFLSGGERQRAGIARALITEPKLILADEPTGSLDFETEAIVLDIFQKIKLIDTSFVMVTHDPAVANICDNVYTLNDKQLHIH</sequence>
<dbReference type="PANTHER" id="PTHR24220">
    <property type="entry name" value="IMPORT ATP-BINDING PROTEIN"/>
    <property type="match status" value="1"/>
</dbReference>
<dbReference type="SUPFAM" id="SSF52540">
    <property type="entry name" value="P-loop containing nucleoside triphosphate hydrolases"/>
    <property type="match status" value="1"/>
</dbReference>
<organism evidence="5 6">
    <name type="scientific">Enterococcus alcedinis</name>
    <dbReference type="NCBI Taxonomy" id="1274384"/>
    <lineage>
        <taxon>Bacteria</taxon>
        <taxon>Bacillati</taxon>
        <taxon>Bacillota</taxon>
        <taxon>Bacilli</taxon>
        <taxon>Lactobacillales</taxon>
        <taxon>Enterococcaceae</taxon>
        <taxon>Enterococcus</taxon>
    </lineage>
</organism>
<dbReference type="InterPro" id="IPR003593">
    <property type="entry name" value="AAA+_ATPase"/>
</dbReference>
<dbReference type="InterPro" id="IPR017911">
    <property type="entry name" value="MacB-like_ATP-bd"/>
</dbReference>
<evidence type="ECO:0000259" key="4">
    <source>
        <dbReference type="PROSITE" id="PS50893"/>
    </source>
</evidence>
<keyword evidence="6" id="KW-1185">Reference proteome</keyword>
<dbReference type="InterPro" id="IPR003439">
    <property type="entry name" value="ABC_transporter-like_ATP-bd"/>
</dbReference>
<dbReference type="Gene3D" id="3.40.50.300">
    <property type="entry name" value="P-loop containing nucleotide triphosphate hydrolases"/>
    <property type="match status" value="1"/>
</dbReference>
<dbReference type="GO" id="GO:0005886">
    <property type="term" value="C:plasma membrane"/>
    <property type="evidence" value="ECO:0007669"/>
    <property type="project" value="TreeGrafter"/>
</dbReference>
<dbReference type="SMART" id="SM00382">
    <property type="entry name" value="AAA"/>
    <property type="match status" value="1"/>
</dbReference>
<dbReference type="GO" id="GO:0016887">
    <property type="term" value="F:ATP hydrolysis activity"/>
    <property type="evidence" value="ECO:0007669"/>
    <property type="project" value="InterPro"/>
</dbReference>
<dbReference type="InterPro" id="IPR017871">
    <property type="entry name" value="ABC_transporter-like_CS"/>
</dbReference>
<evidence type="ECO:0000256" key="2">
    <source>
        <dbReference type="ARBA" id="ARBA00022741"/>
    </source>
</evidence>
<dbReference type="AlphaFoldDB" id="A0A917JER0"/>
<name>A0A917JER0_9ENTE</name>
<evidence type="ECO:0000313" key="6">
    <source>
        <dbReference type="Proteomes" id="UP000622610"/>
    </source>
</evidence>
<dbReference type="RefSeq" id="WP_188367266.1">
    <property type="nucleotide sequence ID" value="NZ_BMDT01000003.1"/>
</dbReference>
<gene>
    <name evidence="5" type="ORF">GCM10011482_10850</name>
</gene>
<dbReference type="GO" id="GO:0022857">
    <property type="term" value="F:transmembrane transporter activity"/>
    <property type="evidence" value="ECO:0007669"/>
    <property type="project" value="TreeGrafter"/>
</dbReference>
<accession>A0A917JER0</accession>
<evidence type="ECO:0000313" key="5">
    <source>
        <dbReference type="EMBL" id="GGI65431.1"/>
    </source>
</evidence>
<protein>
    <submittedName>
        <fullName evidence="5">ABC transporter ATP-binding protein</fullName>
    </submittedName>
</protein>
<feature type="domain" description="ABC transporter" evidence="4">
    <location>
        <begin position="2"/>
        <end position="220"/>
    </location>
</feature>
<dbReference type="PANTHER" id="PTHR24220:SF692">
    <property type="entry name" value="ABC TRANSPORTER DOMAIN-CONTAINING PROTEIN"/>
    <property type="match status" value="1"/>
</dbReference>
<evidence type="ECO:0000256" key="3">
    <source>
        <dbReference type="ARBA" id="ARBA00022840"/>
    </source>
</evidence>
<dbReference type="CDD" id="cd03255">
    <property type="entry name" value="ABC_MJ0796_LolCDE_FtsE"/>
    <property type="match status" value="1"/>
</dbReference>
<dbReference type="EMBL" id="BMDT01000003">
    <property type="protein sequence ID" value="GGI65431.1"/>
    <property type="molecule type" value="Genomic_DNA"/>
</dbReference>
<reference evidence="5" key="2">
    <citation type="submission" date="2020-09" db="EMBL/GenBank/DDBJ databases">
        <authorList>
            <person name="Sun Q."/>
            <person name="Sedlacek I."/>
        </authorList>
    </citation>
    <scope>NUCLEOTIDE SEQUENCE</scope>
    <source>
        <strain evidence="5">CCM 8433</strain>
    </source>
</reference>
<keyword evidence="3 5" id="KW-0067">ATP-binding</keyword>
<proteinExistence type="predicted"/>
<dbReference type="Pfam" id="PF00005">
    <property type="entry name" value="ABC_tran"/>
    <property type="match status" value="1"/>
</dbReference>
<dbReference type="Proteomes" id="UP000622610">
    <property type="component" value="Unassembled WGS sequence"/>
</dbReference>
<keyword evidence="2" id="KW-0547">Nucleotide-binding</keyword>
<dbReference type="InterPro" id="IPR027417">
    <property type="entry name" value="P-loop_NTPase"/>
</dbReference>
<dbReference type="InterPro" id="IPR015854">
    <property type="entry name" value="ABC_transpr_LolD-like"/>
</dbReference>
<reference evidence="5" key="1">
    <citation type="journal article" date="2014" name="Int. J. Syst. Evol. Microbiol.">
        <title>Complete genome sequence of Corynebacterium casei LMG S-19264T (=DSM 44701T), isolated from a smear-ripened cheese.</title>
        <authorList>
            <consortium name="US DOE Joint Genome Institute (JGI-PGF)"/>
            <person name="Walter F."/>
            <person name="Albersmeier A."/>
            <person name="Kalinowski J."/>
            <person name="Ruckert C."/>
        </authorList>
    </citation>
    <scope>NUCLEOTIDE SEQUENCE</scope>
    <source>
        <strain evidence="5">CCM 8433</strain>
    </source>
</reference>
<dbReference type="PROSITE" id="PS00211">
    <property type="entry name" value="ABC_TRANSPORTER_1"/>
    <property type="match status" value="1"/>
</dbReference>
<evidence type="ECO:0000256" key="1">
    <source>
        <dbReference type="ARBA" id="ARBA00022448"/>
    </source>
</evidence>
<comment type="caution">
    <text evidence="5">The sequence shown here is derived from an EMBL/GenBank/DDBJ whole genome shotgun (WGS) entry which is preliminary data.</text>
</comment>